<organism evidence="2 3">
    <name type="scientific">Pleodorina starrii</name>
    <dbReference type="NCBI Taxonomy" id="330485"/>
    <lineage>
        <taxon>Eukaryota</taxon>
        <taxon>Viridiplantae</taxon>
        <taxon>Chlorophyta</taxon>
        <taxon>core chlorophytes</taxon>
        <taxon>Chlorophyceae</taxon>
        <taxon>CS clade</taxon>
        <taxon>Chlamydomonadales</taxon>
        <taxon>Volvocaceae</taxon>
        <taxon>Pleodorina</taxon>
    </lineage>
</organism>
<name>A0A9W6BH10_9CHLO</name>
<reference evidence="2 3" key="1">
    <citation type="journal article" date="2023" name="Commun. Biol.">
        <title>Reorganization of the ancestral sex-determining regions during the evolution of trioecy in Pleodorina starrii.</title>
        <authorList>
            <person name="Takahashi K."/>
            <person name="Suzuki S."/>
            <person name="Kawai-Toyooka H."/>
            <person name="Yamamoto K."/>
            <person name="Hamaji T."/>
            <person name="Ootsuki R."/>
            <person name="Yamaguchi H."/>
            <person name="Kawachi M."/>
            <person name="Higashiyama T."/>
            <person name="Nozaki H."/>
        </authorList>
    </citation>
    <scope>NUCLEOTIDE SEQUENCE [LARGE SCALE GENOMIC DNA]</scope>
    <source>
        <strain evidence="2 3">NIES-4479</strain>
    </source>
</reference>
<dbReference type="Proteomes" id="UP001165080">
    <property type="component" value="Unassembled WGS sequence"/>
</dbReference>
<comment type="caution">
    <text evidence="2">The sequence shown here is derived from an EMBL/GenBank/DDBJ whole genome shotgun (WGS) entry which is preliminary data.</text>
</comment>
<proteinExistence type="predicted"/>
<dbReference type="AlphaFoldDB" id="A0A9W6BH10"/>
<evidence type="ECO:0000313" key="3">
    <source>
        <dbReference type="Proteomes" id="UP001165080"/>
    </source>
</evidence>
<feature type="region of interest" description="Disordered" evidence="1">
    <location>
        <begin position="141"/>
        <end position="188"/>
    </location>
</feature>
<protein>
    <submittedName>
        <fullName evidence="2">Uncharacterized protein</fullName>
    </submittedName>
</protein>
<keyword evidence="3" id="KW-1185">Reference proteome</keyword>
<gene>
    <name evidence="2" type="primary">PLEST009533</name>
    <name evidence="2" type="ORF">PLESTB_000502800</name>
</gene>
<accession>A0A9W6BH10</accession>
<feature type="compositionally biased region" description="Low complexity" evidence="1">
    <location>
        <begin position="144"/>
        <end position="161"/>
    </location>
</feature>
<evidence type="ECO:0000256" key="1">
    <source>
        <dbReference type="SAM" id="MobiDB-lite"/>
    </source>
</evidence>
<dbReference type="EMBL" id="BRXU01000004">
    <property type="protein sequence ID" value="GLC51442.1"/>
    <property type="molecule type" value="Genomic_DNA"/>
</dbReference>
<sequence length="214" mass="22469">MDETDPMESDPVVTNRNYVNRELKNMLEERSRQRRRAWLAIDQNFERQLKALDLLKDKLIKNDGKLLLMQRGRTDAQQAEMRNNQQRLLQIHTAQEAAAAATAADTAAAAVVKDQKQEAGPEAALGPVGAVTMKLEAAAEPKAEAAPMSDAPGPAGGPWPAESGREAGVQGHAPGPETSGRGPAVLTIHAGREAAAAAAGAGSGLAAGAVKSER</sequence>
<evidence type="ECO:0000313" key="2">
    <source>
        <dbReference type="EMBL" id="GLC51442.1"/>
    </source>
</evidence>